<accession>A0ABV1HZB4</accession>
<dbReference type="Pfam" id="PF07685">
    <property type="entry name" value="GATase_3"/>
    <property type="match status" value="1"/>
</dbReference>
<dbReference type="SUPFAM" id="SSF52540">
    <property type="entry name" value="P-loop containing nucleoside triphosphate hydrolases"/>
    <property type="match status" value="1"/>
</dbReference>
<protein>
    <recommendedName>
        <fullName evidence="7">Cobyrinate a,c-diamide synthase</fullName>
        <ecNumber evidence="7">6.3.5.11</ecNumber>
    </recommendedName>
    <alternativeName>
        <fullName evidence="7">Cobyrinic acid a,c-diamide synthetase</fullName>
    </alternativeName>
</protein>
<dbReference type="Pfam" id="PF01656">
    <property type="entry name" value="CbiA"/>
    <property type="match status" value="1"/>
</dbReference>
<dbReference type="RefSeq" id="WP_349143569.1">
    <property type="nucleotide sequence ID" value="NZ_JBBMFC010000002.1"/>
</dbReference>
<dbReference type="InterPro" id="IPR004484">
    <property type="entry name" value="CbiA/CobB_synth"/>
</dbReference>
<gene>
    <name evidence="7" type="primary">cbiA</name>
    <name evidence="10" type="ORF">WMO62_01485</name>
</gene>
<keyword evidence="6 7" id="KW-0315">Glutamine amidotransferase</keyword>
<dbReference type="NCBIfam" id="NF002204">
    <property type="entry name" value="PRK01077.1"/>
    <property type="match status" value="1"/>
</dbReference>
<organism evidence="10 11">
    <name type="scientific">Hominiventricola aquisgranensis</name>
    <dbReference type="NCBI Taxonomy" id="3133164"/>
    <lineage>
        <taxon>Bacteria</taxon>
        <taxon>Bacillati</taxon>
        <taxon>Bacillota</taxon>
        <taxon>Clostridia</taxon>
        <taxon>Lachnospirales</taxon>
        <taxon>Lachnospiraceae</taxon>
        <taxon>Hominiventricola</taxon>
    </lineage>
</organism>
<comment type="miscellaneous">
    <text evidence="7">The a and c carboxylates of cobyrinate are activated for nucleophilic attack via formation of a phosphorylated intermediate by ATP. CbiA catalyzes first the amidation of the c-carboxylate, and then that of the a-carboxylate.</text>
</comment>
<comment type="similarity">
    <text evidence="7">Belongs to the CobB/CbiA family.</text>
</comment>
<comment type="domain">
    <text evidence="7">Comprises of two domains. The C-terminal domain contains the binding site for glutamine and catalyzes the hydrolysis of this substrate to glutamate and ammonia. The N-terminal domain is anticipated to bind ATP and cobyrinate and catalyzes the ultimate synthesis of the diamide product. The ammonia produced via the glutaminase domain is probably translocated to the adjacent domain via a molecular tunnel, where it reacts with an activated intermediate.</text>
</comment>
<comment type="caution">
    <text evidence="10">The sequence shown here is derived from an EMBL/GenBank/DDBJ whole genome shotgun (WGS) entry which is preliminary data.</text>
</comment>
<feature type="active site" description="Nucleophile" evidence="7">
    <location>
        <position position="334"/>
    </location>
</feature>
<comment type="cofactor">
    <cofactor evidence="1 7">
        <name>Mg(2+)</name>
        <dbReference type="ChEBI" id="CHEBI:18420"/>
    </cofactor>
</comment>
<dbReference type="EMBL" id="JBBMFC010000002">
    <property type="protein sequence ID" value="MEQ2577510.1"/>
    <property type="molecule type" value="Genomic_DNA"/>
</dbReference>
<dbReference type="EC" id="6.3.5.11" evidence="7"/>
<dbReference type="InterPro" id="IPR011698">
    <property type="entry name" value="GATase_3"/>
</dbReference>
<keyword evidence="4 7" id="KW-0067">ATP-binding</keyword>
<keyword evidence="7" id="KW-0169">Cobalamin biosynthesis</keyword>
<feature type="domain" description="CobQ/CobB/MinD/ParA nucleotide binding" evidence="8">
    <location>
        <begin position="10"/>
        <end position="194"/>
    </location>
</feature>
<evidence type="ECO:0000313" key="11">
    <source>
        <dbReference type="Proteomes" id="UP001470288"/>
    </source>
</evidence>
<keyword evidence="2 7" id="KW-0436">Ligase</keyword>
<evidence type="ECO:0000256" key="3">
    <source>
        <dbReference type="ARBA" id="ARBA00022741"/>
    </source>
</evidence>
<comment type="catalytic activity">
    <reaction evidence="7">
        <text>cob(II)yrinate + 2 L-glutamine + 2 ATP + 2 H2O = cob(II)yrinate a,c diamide + 2 L-glutamate + 2 ADP + 2 phosphate + 2 H(+)</text>
        <dbReference type="Rhea" id="RHEA:26289"/>
        <dbReference type="ChEBI" id="CHEBI:15377"/>
        <dbReference type="ChEBI" id="CHEBI:15378"/>
        <dbReference type="ChEBI" id="CHEBI:29985"/>
        <dbReference type="ChEBI" id="CHEBI:30616"/>
        <dbReference type="ChEBI" id="CHEBI:43474"/>
        <dbReference type="ChEBI" id="CHEBI:58359"/>
        <dbReference type="ChEBI" id="CHEBI:58537"/>
        <dbReference type="ChEBI" id="CHEBI:58894"/>
        <dbReference type="ChEBI" id="CHEBI:456216"/>
        <dbReference type="EC" id="6.3.5.11"/>
    </reaction>
</comment>
<evidence type="ECO:0000256" key="7">
    <source>
        <dbReference type="HAMAP-Rule" id="MF_00027"/>
    </source>
</evidence>
<reference evidence="10 11" key="1">
    <citation type="submission" date="2024-03" db="EMBL/GenBank/DDBJ databases">
        <title>Human intestinal bacterial collection.</title>
        <authorList>
            <person name="Pauvert C."/>
            <person name="Hitch T.C.A."/>
            <person name="Clavel T."/>
        </authorList>
    </citation>
    <scope>NUCLEOTIDE SEQUENCE [LARGE SCALE GENOMIC DNA]</scope>
    <source>
        <strain evidence="10 11">CLA-AA-H78B</strain>
    </source>
</reference>
<dbReference type="InterPro" id="IPR029062">
    <property type="entry name" value="Class_I_gatase-like"/>
</dbReference>
<feature type="site" description="Increases nucleophilicity of active site Cys" evidence="7">
    <location>
        <position position="434"/>
    </location>
</feature>
<dbReference type="Gene3D" id="3.40.50.300">
    <property type="entry name" value="P-loop containing nucleotide triphosphate hydrolases"/>
    <property type="match status" value="1"/>
</dbReference>
<comment type="function">
    <text evidence="7">Catalyzes the ATP-dependent amidation of the two carboxylate groups at positions a and c of cobyrinate, using either L-glutamine or ammonia as the nitrogen source.</text>
</comment>
<evidence type="ECO:0000256" key="6">
    <source>
        <dbReference type="ARBA" id="ARBA00022962"/>
    </source>
</evidence>
<dbReference type="Gene3D" id="3.40.50.880">
    <property type="match status" value="1"/>
</dbReference>
<evidence type="ECO:0000259" key="8">
    <source>
        <dbReference type="Pfam" id="PF01656"/>
    </source>
</evidence>
<name>A0ABV1HZB4_9FIRM</name>
<evidence type="ECO:0000313" key="10">
    <source>
        <dbReference type="EMBL" id="MEQ2577510.1"/>
    </source>
</evidence>
<evidence type="ECO:0000256" key="5">
    <source>
        <dbReference type="ARBA" id="ARBA00022842"/>
    </source>
</evidence>
<dbReference type="InterPro" id="IPR027417">
    <property type="entry name" value="P-loop_NTPase"/>
</dbReference>
<dbReference type="NCBIfam" id="TIGR00379">
    <property type="entry name" value="cobB"/>
    <property type="match status" value="1"/>
</dbReference>
<sequence>MKKERAVPRILLCAPASGSGKTLITCGILQALVNQGKKVASFKCGPDYIDPMFHGRVIGTKSRNLDTFFTDSNTTRYLFAENTADCDLAVVEGVMGYYDGLGGVSTDGSTYDVARTLSIPSVLIVNSRGASLSILATIKGFLSFREDSQIRAVILNQVSPMIYAQLKPLIEQELGVQVLGYVPKFTDLNLESRHLGLVLPGEIEALKEKLKRLAMALEETLDLDELLRLAEMTEPINYEEPKLPVLEHSVKIAVAADDAFCFTYLDNLSLLERMGAKLVFFSPLKDTELPKGISGMILSGGYPELHGKELAANRSMRQSVKKAIKQGMPCIAECGGFLYLHRELEDQDGIFYPMAGVLDAKAYRTNKLGRFGYINLTANEAQLLGDKGMTIRGHEFHYWESEQCGESFHAKKPVGKRQWDCVNGNETLYAGFPHLFFWSAPEAAYTFLKKCEEYGTC</sequence>
<evidence type="ECO:0000256" key="2">
    <source>
        <dbReference type="ARBA" id="ARBA00022598"/>
    </source>
</evidence>
<evidence type="ECO:0000259" key="9">
    <source>
        <dbReference type="Pfam" id="PF07685"/>
    </source>
</evidence>
<proteinExistence type="inferred from homology"/>
<evidence type="ECO:0000256" key="1">
    <source>
        <dbReference type="ARBA" id="ARBA00001946"/>
    </source>
</evidence>
<dbReference type="PROSITE" id="PS51274">
    <property type="entry name" value="GATASE_COBBQ"/>
    <property type="match status" value="1"/>
</dbReference>
<dbReference type="PANTHER" id="PTHR43873:SF1">
    <property type="entry name" value="COBYRINATE A,C-DIAMIDE SYNTHASE"/>
    <property type="match status" value="1"/>
</dbReference>
<feature type="domain" description="CobB/CobQ-like glutamine amidotransferase" evidence="9">
    <location>
        <begin position="251"/>
        <end position="439"/>
    </location>
</feature>
<keyword evidence="3 7" id="KW-0547">Nucleotide-binding</keyword>
<keyword evidence="5 7" id="KW-0460">Magnesium</keyword>
<comment type="pathway">
    <text evidence="7">Cofactor biosynthesis; adenosylcobalamin biosynthesis; cob(II)yrinate a,c-diamide from sirohydrochlorin (anaerobic route): step 10/10.</text>
</comment>
<dbReference type="SUPFAM" id="SSF52317">
    <property type="entry name" value="Class I glutamine amidotransferase-like"/>
    <property type="match status" value="1"/>
</dbReference>
<evidence type="ECO:0000256" key="4">
    <source>
        <dbReference type="ARBA" id="ARBA00022840"/>
    </source>
</evidence>
<dbReference type="CDD" id="cd03130">
    <property type="entry name" value="GATase1_CobB"/>
    <property type="match status" value="1"/>
</dbReference>
<dbReference type="HAMAP" id="MF_00027">
    <property type="entry name" value="CobB_CbiA"/>
    <property type="match status" value="1"/>
</dbReference>
<dbReference type="PANTHER" id="PTHR43873">
    <property type="entry name" value="COBYRINATE A,C-DIAMIDE SYNTHASE"/>
    <property type="match status" value="1"/>
</dbReference>
<dbReference type="Proteomes" id="UP001470288">
    <property type="component" value="Unassembled WGS sequence"/>
</dbReference>
<keyword evidence="11" id="KW-1185">Reference proteome</keyword>
<dbReference type="InterPro" id="IPR002586">
    <property type="entry name" value="CobQ/CobB/MinD/ParA_Nub-bd_dom"/>
</dbReference>